<evidence type="ECO:0000256" key="1">
    <source>
        <dbReference type="SAM" id="MobiDB-lite"/>
    </source>
</evidence>
<dbReference type="Proteomes" id="UP000298030">
    <property type="component" value="Unassembled WGS sequence"/>
</dbReference>
<comment type="caution">
    <text evidence="3">The sequence shown here is derived from an EMBL/GenBank/DDBJ whole genome shotgun (WGS) entry which is preliminary data.</text>
</comment>
<dbReference type="AlphaFoldDB" id="A0A4Y7STQ7"/>
<gene>
    <name evidence="3" type="ORF">FA13DRAFT_1796531</name>
</gene>
<dbReference type="Pfam" id="PF17667">
    <property type="entry name" value="Pkinase_fungal"/>
    <property type="match status" value="1"/>
</dbReference>
<keyword evidence="4" id="KW-1185">Reference proteome</keyword>
<dbReference type="OrthoDB" id="5584477at2759"/>
<feature type="region of interest" description="Disordered" evidence="1">
    <location>
        <begin position="263"/>
        <end position="282"/>
    </location>
</feature>
<dbReference type="EMBL" id="QPFP01000058">
    <property type="protein sequence ID" value="TEB25240.1"/>
    <property type="molecule type" value="Genomic_DNA"/>
</dbReference>
<evidence type="ECO:0000313" key="4">
    <source>
        <dbReference type="Proteomes" id="UP000298030"/>
    </source>
</evidence>
<feature type="region of interest" description="Disordered" evidence="1">
    <location>
        <begin position="335"/>
        <end position="375"/>
    </location>
</feature>
<protein>
    <recommendedName>
        <fullName evidence="2">Fungal-type protein kinase domain-containing protein</fullName>
    </recommendedName>
</protein>
<organism evidence="3 4">
    <name type="scientific">Coprinellus micaceus</name>
    <name type="common">Glistening ink-cap mushroom</name>
    <name type="synonym">Coprinus micaceus</name>
    <dbReference type="NCBI Taxonomy" id="71717"/>
    <lineage>
        <taxon>Eukaryota</taxon>
        <taxon>Fungi</taxon>
        <taxon>Dikarya</taxon>
        <taxon>Basidiomycota</taxon>
        <taxon>Agaricomycotina</taxon>
        <taxon>Agaricomycetes</taxon>
        <taxon>Agaricomycetidae</taxon>
        <taxon>Agaricales</taxon>
        <taxon>Agaricineae</taxon>
        <taxon>Psathyrellaceae</taxon>
        <taxon>Coprinellus</taxon>
    </lineage>
</organism>
<evidence type="ECO:0000259" key="2">
    <source>
        <dbReference type="Pfam" id="PF17667"/>
    </source>
</evidence>
<feature type="domain" description="Fungal-type protein kinase" evidence="2">
    <location>
        <begin position="11"/>
        <end position="126"/>
    </location>
</feature>
<accession>A0A4Y7STQ7</accession>
<dbReference type="InterPro" id="IPR040976">
    <property type="entry name" value="Pkinase_fungal"/>
</dbReference>
<name>A0A4Y7STQ7_COPMI</name>
<feature type="compositionally biased region" description="Basic and acidic residues" evidence="1">
    <location>
        <begin position="435"/>
        <end position="444"/>
    </location>
</feature>
<reference evidence="3 4" key="1">
    <citation type="journal article" date="2019" name="Nat. Ecol. Evol.">
        <title>Megaphylogeny resolves global patterns of mushroom evolution.</title>
        <authorList>
            <person name="Varga T."/>
            <person name="Krizsan K."/>
            <person name="Foldi C."/>
            <person name="Dima B."/>
            <person name="Sanchez-Garcia M."/>
            <person name="Sanchez-Ramirez S."/>
            <person name="Szollosi G.J."/>
            <person name="Szarkandi J.G."/>
            <person name="Papp V."/>
            <person name="Albert L."/>
            <person name="Andreopoulos W."/>
            <person name="Angelini C."/>
            <person name="Antonin V."/>
            <person name="Barry K.W."/>
            <person name="Bougher N.L."/>
            <person name="Buchanan P."/>
            <person name="Buyck B."/>
            <person name="Bense V."/>
            <person name="Catcheside P."/>
            <person name="Chovatia M."/>
            <person name="Cooper J."/>
            <person name="Damon W."/>
            <person name="Desjardin D."/>
            <person name="Finy P."/>
            <person name="Geml J."/>
            <person name="Haridas S."/>
            <person name="Hughes K."/>
            <person name="Justo A."/>
            <person name="Karasinski D."/>
            <person name="Kautmanova I."/>
            <person name="Kiss B."/>
            <person name="Kocsube S."/>
            <person name="Kotiranta H."/>
            <person name="LaButti K.M."/>
            <person name="Lechner B.E."/>
            <person name="Liimatainen K."/>
            <person name="Lipzen A."/>
            <person name="Lukacs Z."/>
            <person name="Mihaltcheva S."/>
            <person name="Morgado L.N."/>
            <person name="Niskanen T."/>
            <person name="Noordeloos M.E."/>
            <person name="Ohm R.A."/>
            <person name="Ortiz-Santana B."/>
            <person name="Ovrebo C."/>
            <person name="Racz N."/>
            <person name="Riley R."/>
            <person name="Savchenko A."/>
            <person name="Shiryaev A."/>
            <person name="Soop K."/>
            <person name="Spirin V."/>
            <person name="Szebenyi C."/>
            <person name="Tomsovsky M."/>
            <person name="Tulloss R.E."/>
            <person name="Uehling J."/>
            <person name="Grigoriev I.V."/>
            <person name="Vagvolgyi C."/>
            <person name="Papp T."/>
            <person name="Martin F.M."/>
            <person name="Miettinen O."/>
            <person name="Hibbett D.S."/>
            <person name="Nagy L.G."/>
        </authorList>
    </citation>
    <scope>NUCLEOTIDE SEQUENCE [LARGE SCALE GENOMIC DNA]</scope>
    <source>
        <strain evidence="3 4">FP101781</strain>
    </source>
</reference>
<feature type="compositionally biased region" description="Polar residues" evidence="1">
    <location>
        <begin position="335"/>
        <end position="351"/>
    </location>
</feature>
<feature type="region of interest" description="Disordered" evidence="1">
    <location>
        <begin position="401"/>
        <end position="456"/>
    </location>
</feature>
<proteinExistence type="predicted"/>
<sequence length="456" mass="50175">MANFITAKLESNIGTEEENVTSYAKRVFDEQRNRVFVHSLVAAEKHAHIVHLDCASSQITPLINIHRHPATFVRLVVGPSSTNERSLGLDKSIQEEPTTSPILERVATTRDSIRGRAATCWRAGTQRQLRTHQTLVDTRVLHGDIPHNDVLLGKEGAPDVTAESNIGTRLFQSPCVLHSSYPRERPPAHDYPDDLESFFYPLTYVFLLYKPDGSRFPSKDPRPSIVYGWGDEDTRIAHSNKHSLFAVPRCSTGSARDRRDEKFGIVDDHSGSPDALEPIHSRRGEHYSKVLKTFNEAIEAVKESAPQDAKPTPPELVQVSLSEAHTSFPVYQSPIVCSSPQPTNSPVQDSAPTPGPFDIKIAPPPPPTTPDNAGLPGVLLILPASSATTQLRRSARIRDLHGAKDGAPTHPRVQVSPTGKSSRPALPSTAPQPNRSERIRKCKLEDDESAQTVPLR</sequence>
<evidence type="ECO:0000313" key="3">
    <source>
        <dbReference type="EMBL" id="TEB25240.1"/>
    </source>
</evidence>
<dbReference type="STRING" id="71717.A0A4Y7STQ7"/>